<dbReference type="AlphaFoldDB" id="Q2W9H9"/>
<accession>Q2W9H9</accession>
<dbReference type="Proteomes" id="UP000007058">
    <property type="component" value="Chromosome"/>
</dbReference>
<organism evidence="1 2">
    <name type="scientific">Paramagnetospirillum magneticum (strain ATCC 700264 / AMB-1)</name>
    <name type="common">Magnetospirillum magneticum</name>
    <dbReference type="NCBI Taxonomy" id="342108"/>
    <lineage>
        <taxon>Bacteria</taxon>
        <taxon>Pseudomonadati</taxon>
        <taxon>Pseudomonadota</taxon>
        <taxon>Alphaproteobacteria</taxon>
        <taxon>Rhodospirillales</taxon>
        <taxon>Magnetospirillaceae</taxon>
        <taxon>Paramagnetospirillum</taxon>
    </lineage>
</organism>
<protein>
    <submittedName>
        <fullName evidence="1">Uncharacterized protein</fullName>
    </submittedName>
</protein>
<keyword evidence="2" id="KW-1185">Reference proteome</keyword>
<gene>
    <name evidence="1" type="ordered locus">amb0692</name>
</gene>
<evidence type="ECO:0000313" key="1">
    <source>
        <dbReference type="EMBL" id="BAE49496.1"/>
    </source>
</evidence>
<dbReference type="EMBL" id="AP007255">
    <property type="protein sequence ID" value="BAE49496.1"/>
    <property type="molecule type" value="Genomic_DNA"/>
</dbReference>
<sequence length="348" mass="36731">MLPVARLLAGRGAAVAILDHGFLGRNAPPELARMPVPAGGDLGAWPRRAGIGGLCFGTSLADRLPLALARTVREAGMPVVCVLDNWMNYRRRLEMDGGPFLAPDVYAVMDDKARDEAVAEGVPPACLRVTGHPGLAGLAQEIAAAGPDWRRRVRAELGLGGAGRQLIAFIGEPVARDQGTGPEVPGWRGYTERDVLPLLCGLLQDRAESLDVAVVPHPRDDVAELEDLWQTCRGRLGGGVVRGIGGRQVVLAADRVAGMASVLLYEGWLQGKPVLSLQPGLVRADLAEAVRRPGIGLVTGSDRAPEAVALWLGAGQGEARPDCLRHGEAPARLADVMQHLAERAHGEA</sequence>
<name>Q2W9H9_PARM1</name>
<dbReference type="HOGENOM" id="CLU_796453_0_0_5"/>
<reference evidence="1 2" key="1">
    <citation type="journal article" date="2005" name="DNA Res.">
        <title>Complete genome sequence of the facultative anaerobic magnetotactic bacterium Magnetospirillum sp. strain AMB-1.</title>
        <authorList>
            <person name="Matsunaga T."/>
            <person name="Okamura Y."/>
            <person name="Fukuda Y."/>
            <person name="Wahyudi A.T."/>
            <person name="Murase Y."/>
            <person name="Takeyama H."/>
        </authorList>
    </citation>
    <scope>NUCLEOTIDE SEQUENCE [LARGE SCALE GENOMIC DNA]</scope>
    <source>
        <strain evidence="2">ATCC 700264 / AMB-1</strain>
    </source>
</reference>
<dbReference type="KEGG" id="mag:amb0692"/>
<evidence type="ECO:0000313" key="2">
    <source>
        <dbReference type="Proteomes" id="UP000007058"/>
    </source>
</evidence>
<proteinExistence type="predicted"/>
<dbReference type="STRING" id="342108.amb0692"/>